<proteinExistence type="predicted"/>
<evidence type="ECO:0000313" key="1">
    <source>
        <dbReference type="EMBL" id="BDU77985.1"/>
    </source>
</evidence>
<sequence>MGEPFFSEKGACGTVYANLLALDQGDPMRQIVEDLWARFQPSHDRHFLREARTSFQERFWEMYLFSALQDQGLNPQKGEGAGPDFSVLIEGRRYWIEAVAPGKGNGADQVPAMDFDCHEARLVPHAQIQLRYAASIADKAGKWPGWLEKGIVKEGDGFLIALNGFGCNEFMDATPPLFVRACLGIGHPTIAIDAKTLEVVDSFYAFSDSITKKSGEAVSTTPLLNPAFAHVSGVMHSLAFCGARRGSLLEGMEFLQNPLASIPFPGEAVAGFRRYSWSERGLTTINPEPAWDEDPDLEAE</sequence>
<organism evidence="1 2">
    <name type="scientific">Mesoterricola sediminis</name>
    <dbReference type="NCBI Taxonomy" id="2927980"/>
    <lineage>
        <taxon>Bacteria</taxon>
        <taxon>Pseudomonadati</taxon>
        <taxon>Acidobacteriota</taxon>
        <taxon>Holophagae</taxon>
        <taxon>Holophagales</taxon>
        <taxon>Holophagaceae</taxon>
        <taxon>Mesoterricola</taxon>
    </lineage>
</organism>
<keyword evidence="2" id="KW-1185">Reference proteome</keyword>
<dbReference type="EMBL" id="AP027081">
    <property type="protein sequence ID" value="BDU77985.1"/>
    <property type="molecule type" value="Genomic_DNA"/>
</dbReference>
<dbReference type="KEGG" id="msea:METESE_29430"/>
<accession>A0AA48H0X2</accession>
<dbReference type="AlphaFoldDB" id="A0AA48H0X2"/>
<dbReference type="Proteomes" id="UP001228113">
    <property type="component" value="Chromosome"/>
</dbReference>
<evidence type="ECO:0000313" key="2">
    <source>
        <dbReference type="Proteomes" id="UP001228113"/>
    </source>
</evidence>
<name>A0AA48H0X2_9BACT</name>
<reference evidence="1" key="1">
    <citation type="journal article" date="2023" name="Int. J. Syst. Evol. Microbiol.">
        <title>Mesoterricola silvestris gen. nov., sp. nov., Mesoterricola sediminis sp. nov., Geothrix oryzae sp. nov., Geothrix edaphica sp. nov., Geothrix rubra sp. nov., and Geothrix limicola sp. nov., six novel members of Acidobacteriota isolated from soils.</title>
        <authorList>
            <person name="Itoh H."/>
            <person name="Sugisawa Y."/>
            <person name="Mise K."/>
            <person name="Xu Z."/>
            <person name="Kuniyasu M."/>
            <person name="Ushijima N."/>
            <person name="Kawano K."/>
            <person name="Kobayashi E."/>
            <person name="Shiratori Y."/>
            <person name="Masuda Y."/>
            <person name="Senoo K."/>
        </authorList>
    </citation>
    <scope>NUCLEOTIDE SEQUENCE</scope>
    <source>
        <strain evidence="1">W786</strain>
    </source>
</reference>
<gene>
    <name evidence="1" type="ORF">METESE_29430</name>
</gene>
<protein>
    <submittedName>
        <fullName evidence="1">Uncharacterized protein</fullName>
    </submittedName>
</protein>